<name>A0A914P9L6_9BILA</name>
<dbReference type="SMART" id="SM00490">
    <property type="entry name" value="HELICc"/>
    <property type="match status" value="1"/>
</dbReference>
<evidence type="ECO:0000313" key="2">
    <source>
        <dbReference type="Proteomes" id="UP000887578"/>
    </source>
</evidence>
<feature type="domain" description="Helicase C-terminal" evidence="1">
    <location>
        <begin position="1"/>
        <end position="107"/>
    </location>
</feature>
<dbReference type="PANTHER" id="PTHR47958">
    <property type="entry name" value="ATP-DEPENDENT RNA HELICASE DBP3"/>
    <property type="match status" value="1"/>
</dbReference>
<proteinExistence type="predicted"/>
<accession>A0A914P9L6</accession>
<evidence type="ECO:0000313" key="3">
    <source>
        <dbReference type="WBParaSite" id="PDA_v2.g14758.t1"/>
    </source>
</evidence>
<sequence>MHSDFSQAKREKALYSFKNGIAESRILVSVNACGRGIDIPEMDYVINYILPLDKYTFIQKCGRTGRTKNGTAISFYVESNDRARASWIREVLQRAQHDVPNFLKSNTLAIEESMGGLSLK</sequence>
<dbReference type="Gene3D" id="3.40.50.300">
    <property type="entry name" value="P-loop containing nucleotide triphosphate hydrolases"/>
    <property type="match status" value="1"/>
</dbReference>
<dbReference type="InterPro" id="IPR001650">
    <property type="entry name" value="Helicase_C-like"/>
</dbReference>
<dbReference type="PROSITE" id="PS51194">
    <property type="entry name" value="HELICASE_CTER"/>
    <property type="match status" value="1"/>
</dbReference>
<dbReference type="SUPFAM" id="SSF52540">
    <property type="entry name" value="P-loop containing nucleoside triphosphate hydrolases"/>
    <property type="match status" value="1"/>
</dbReference>
<dbReference type="Proteomes" id="UP000887578">
    <property type="component" value="Unplaced"/>
</dbReference>
<evidence type="ECO:0000259" key="1">
    <source>
        <dbReference type="PROSITE" id="PS51194"/>
    </source>
</evidence>
<protein>
    <submittedName>
        <fullName evidence="3">Helicase C-terminal domain-containing protein</fullName>
    </submittedName>
</protein>
<dbReference type="Pfam" id="PF00271">
    <property type="entry name" value="Helicase_C"/>
    <property type="match status" value="1"/>
</dbReference>
<dbReference type="InterPro" id="IPR027417">
    <property type="entry name" value="P-loop_NTPase"/>
</dbReference>
<keyword evidence="2" id="KW-1185">Reference proteome</keyword>
<reference evidence="3" key="1">
    <citation type="submission" date="2022-11" db="UniProtKB">
        <authorList>
            <consortium name="WormBaseParasite"/>
        </authorList>
    </citation>
    <scope>IDENTIFICATION</scope>
</reference>
<dbReference type="WBParaSite" id="PDA_v2.g14758.t1">
    <property type="protein sequence ID" value="PDA_v2.g14758.t1"/>
    <property type="gene ID" value="PDA_v2.g14758"/>
</dbReference>
<dbReference type="AlphaFoldDB" id="A0A914P9L6"/>
<organism evidence="2 3">
    <name type="scientific">Panagrolaimus davidi</name>
    <dbReference type="NCBI Taxonomy" id="227884"/>
    <lineage>
        <taxon>Eukaryota</taxon>
        <taxon>Metazoa</taxon>
        <taxon>Ecdysozoa</taxon>
        <taxon>Nematoda</taxon>
        <taxon>Chromadorea</taxon>
        <taxon>Rhabditida</taxon>
        <taxon>Tylenchina</taxon>
        <taxon>Panagrolaimomorpha</taxon>
        <taxon>Panagrolaimoidea</taxon>
        <taxon>Panagrolaimidae</taxon>
        <taxon>Panagrolaimus</taxon>
    </lineage>
</organism>